<reference evidence="5 6" key="1">
    <citation type="submission" date="2016-08" db="EMBL/GenBank/DDBJ databases">
        <title>A Parts List for Fungal Cellulosomes Revealed by Comparative Genomics.</title>
        <authorList>
            <consortium name="DOE Joint Genome Institute"/>
            <person name="Haitjema C.H."/>
            <person name="Gilmore S.P."/>
            <person name="Henske J.K."/>
            <person name="Solomon K.V."/>
            <person name="De Groot R."/>
            <person name="Kuo A."/>
            <person name="Mondo S.J."/>
            <person name="Salamov A.A."/>
            <person name="Labutti K."/>
            <person name="Zhao Z."/>
            <person name="Chiniquy J."/>
            <person name="Barry K."/>
            <person name="Brewer H.M."/>
            <person name="Purvine S.O."/>
            <person name="Wright A.T."/>
            <person name="Boxma B."/>
            <person name="Van Alen T."/>
            <person name="Hackstein J.H."/>
            <person name="Baker S.E."/>
            <person name="Grigoriev I.V."/>
            <person name="O'Malley M.A."/>
        </authorList>
    </citation>
    <scope>NUCLEOTIDE SEQUENCE [LARGE SCALE GENOMIC DNA]</scope>
    <source>
        <strain evidence="5 6">G1</strain>
    </source>
</reference>
<keyword evidence="4" id="KW-0175">Coiled coil</keyword>
<dbReference type="STRING" id="1754190.A0A1Y2BY32"/>
<dbReference type="Gene3D" id="2.60.34.10">
    <property type="entry name" value="Substrate Binding Domain Of DNAk, Chain A, domain 1"/>
    <property type="match status" value="1"/>
</dbReference>
<dbReference type="PROSITE" id="PS00329">
    <property type="entry name" value="HSP70_2"/>
    <property type="match status" value="1"/>
</dbReference>
<dbReference type="FunFam" id="3.30.420.40:FF:000004">
    <property type="entry name" value="Molecular chaperone DnaK"/>
    <property type="match status" value="1"/>
</dbReference>
<evidence type="ECO:0000256" key="2">
    <source>
        <dbReference type="ARBA" id="ARBA00022840"/>
    </source>
</evidence>
<dbReference type="SUPFAM" id="SSF53067">
    <property type="entry name" value="Actin-like ATPase domain"/>
    <property type="match status" value="2"/>
</dbReference>
<dbReference type="CDD" id="cd24028">
    <property type="entry name" value="ASKHA_NBD_HSP70_HSPA1-like"/>
    <property type="match status" value="1"/>
</dbReference>
<evidence type="ECO:0000313" key="5">
    <source>
        <dbReference type="EMBL" id="ORY39682.1"/>
    </source>
</evidence>
<keyword evidence="1 3" id="KW-0547">Nucleotide-binding</keyword>
<dbReference type="InterPro" id="IPR018181">
    <property type="entry name" value="Heat_shock_70_CS"/>
</dbReference>
<keyword evidence="2 3" id="KW-0067">ATP-binding</keyword>
<dbReference type="GO" id="GO:0140662">
    <property type="term" value="F:ATP-dependent protein folding chaperone"/>
    <property type="evidence" value="ECO:0007669"/>
    <property type="project" value="InterPro"/>
</dbReference>
<dbReference type="InterPro" id="IPR029047">
    <property type="entry name" value="HSP70_peptide-bd_sf"/>
</dbReference>
<dbReference type="SUPFAM" id="SSF100934">
    <property type="entry name" value="Heat shock protein 70kD (HSP70), C-terminal subdomain"/>
    <property type="match status" value="1"/>
</dbReference>
<feature type="coiled-coil region" evidence="4">
    <location>
        <begin position="587"/>
        <end position="632"/>
    </location>
</feature>
<dbReference type="PANTHER" id="PTHR19375">
    <property type="entry name" value="HEAT SHOCK PROTEIN 70KDA"/>
    <property type="match status" value="1"/>
</dbReference>
<proteinExistence type="inferred from homology"/>
<dbReference type="FunFam" id="3.90.640.10:FF:000002">
    <property type="entry name" value="Heat shock 70 kDa"/>
    <property type="match status" value="1"/>
</dbReference>
<evidence type="ECO:0000256" key="1">
    <source>
        <dbReference type="ARBA" id="ARBA00022741"/>
    </source>
</evidence>
<protein>
    <submittedName>
        <fullName evidence="5">Heat shock protein 70KD</fullName>
    </submittedName>
</protein>
<dbReference type="Gene3D" id="3.90.640.10">
    <property type="entry name" value="Actin, Chain A, domain 4"/>
    <property type="match status" value="1"/>
</dbReference>
<evidence type="ECO:0000256" key="4">
    <source>
        <dbReference type="SAM" id="Coils"/>
    </source>
</evidence>
<organism evidence="5 6">
    <name type="scientific">Neocallimastix californiae</name>
    <dbReference type="NCBI Taxonomy" id="1754190"/>
    <lineage>
        <taxon>Eukaryota</taxon>
        <taxon>Fungi</taxon>
        <taxon>Fungi incertae sedis</taxon>
        <taxon>Chytridiomycota</taxon>
        <taxon>Chytridiomycota incertae sedis</taxon>
        <taxon>Neocallimastigomycetes</taxon>
        <taxon>Neocallimastigales</taxon>
        <taxon>Neocallimastigaceae</taxon>
        <taxon>Neocallimastix</taxon>
    </lineage>
</organism>
<comment type="similarity">
    <text evidence="3">Belongs to the heat shock protein 70 family.</text>
</comment>
<keyword evidence="5" id="KW-0346">Stress response</keyword>
<name>A0A1Y2BY32_9FUNG</name>
<dbReference type="GO" id="GO:0005524">
    <property type="term" value="F:ATP binding"/>
    <property type="evidence" value="ECO:0007669"/>
    <property type="project" value="UniProtKB-KW"/>
</dbReference>
<dbReference type="AlphaFoldDB" id="A0A1Y2BY32"/>
<dbReference type="OrthoDB" id="2401965at2759"/>
<accession>A0A1Y2BY32</accession>
<sequence length="638" mass="72762">MTKNFTIGIDLGTTYSCVGIWENDRPEIIANNYGDRTTPSCVIFTNDGQLIGEDVIDYLNIDPKNIISSVKRMMGKNFIDELLQSDIKRWPFKVIEKNNGKPYIQVNYKNEIKDFSPEEISAMILSKMKEIAEYYIGQEVTNAVITVPAFFNNAQREATKKAGEIAGLNILRIVNEPTAAAIAYSFDKLEPNDNINILVVDLGGGTFDVTLLNVNNRKFEVLASSGDTHLGGEDFDNQLVDHFVNEFQEKFKIDLTTNPKAMRRLKAKCESIKHKLSSSQKVKIYIDRLYDSIDFSSSITRSKFEEINMDLFKRIIKPFDDVIKDSGLKKSDIHKIVLVGGSCRIPKIQSLISEYFDRKDLSKNINSEEAVAQGATILSAYLSGINSDKINDIVLNEKIPFSLGVEVNEGIMYPLIESNTPIPTSKSKIFTTMRDNQTGICCKVYEGERLLTKGNNLLREFKLTDITPSSHGKPKIKITFNIDENGILNASAMDISTGKYSKIKIDYNKEVLSTEKKEQIINDAEKYKEEDKIEILRIRTRYNLEMYASDLLTLLNDPNIKSKIRKSSFNNFEKKIKSTINWIKNHQNESQKEYKKIKLELKNIEHSIKSHQNESQNEYKNIILELKNMEQSTKSKIF</sequence>
<evidence type="ECO:0000256" key="3">
    <source>
        <dbReference type="RuleBase" id="RU003322"/>
    </source>
</evidence>
<dbReference type="Pfam" id="PF00012">
    <property type="entry name" value="HSP70"/>
    <property type="match status" value="1"/>
</dbReference>
<dbReference type="PRINTS" id="PR00301">
    <property type="entry name" value="HEATSHOCK70"/>
</dbReference>
<dbReference type="Gene3D" id="3.30.30.30">
    <property type="match status" value="1"/>
</dbReference>
<dbReference type="PROSITE" id="PS00297">
    <property type="entry name" value="HSP70_1"/>
    <property type="match status" value="1"/>
</dbReference>
<dbReference type="EMBL" id="MCOG01000131">
    <property type="protein sequence ID" value="ORY39682.1"/>
    <property type="molecule type" value="Genomic_DNA"/>
</dbReference>
<comment type="caution">
    <text evidence="5">The sequence shown here is derived from an EMBL/GenBank/DDBJ whole genome shotgun (WGS) entry which is preliminary data.</text>
</comment>
<keyword evidence="6" id="KW-1185">Reference proteome</keyword>
<dbReference type="InterPro" id="IPR043129">
    <property type="entry name" value="ATPase_NBD"/>
</dbReference>
<gene>
    <name evidence="5" type="ORF">LY90DRAFT_419242</name>
</gene>
<dbReference type="InterPro" id="IPR013126">
    <property type="entry name" value="Hsp_70_fam"/>
</dbReference>
<dbReference type="Proteomes" id="UP000193920">
    <property type="component" value="Unassembled WGS sequence"/>
</dbReference>
<dbReference type="FunFam" id="3.30.30.30:FF:000001">
    <property type="entry name" value="heat shock 70 kDa protein-like"/>
    <property type="match status" value="1"/>
</dbReference>
<evidence type="ECO:0000313" key="6">
    <source>
        <dbReference type="Proteomes" id="UP000193920"/>
    </source>
</evidence>
<dbReference type="SUPFAM" id="SSF100920">
    <property type="entry name" value="Heat shock protein 70kD (HSP70), peptide-binding domain"/>
    <property type="match status" value="1"/>
</dbReference>
<dbReference type="Gene3D" id="3.30.420.40">
    <property type="match status" value="2"/>
</dbReference>
<dbReference type="InterPro" id="IPR029048">
    <property type="entry name" value="HSP70_C_sf"/>
</dbReference>
<dbReference type="Gene3D" id="1.20.1270.10">
    <property type="match status" value="1"/>
</dbReference>